<dbReference type="Gene3D" id="3.30.1640.30">
    <property type="match status" value="1"/>
</dbReference>
<keyword evidence="1 8" id="KW-0645">Protease</keyword>
<evidence type="ECO:0000256" key="1">
    <source>
        <dbReference type="ARBA" id="ARBA00022670"/>
    </source>
</evidence>
<dbReference type="GeneID" id="112047962"/>
<evidence type="ECO:0000313" key="12">
    <source>
        <dbReference type="RefSeq" id="XP_023941051.1"/>
    </source>
</evidence>
<evidence type="ECO:0000313" key="11">
    <source>
        <dbReference type="Proteomes" id="UP001652582"/>
    </source>
</evidence>
<protein>
    <recommendedName>
        <fullName evidence="9">CLIP domain-containing serine protease</fullName>
        <ecNumber evidence="8">3.4.21.-</ecNumber>
    </recommendedName>
</protein>
<evidence type="ECO:0000256" key="6">
    <source>
        <dbReference type="ARBA" id="ARBA00023180"/>
    </source>
</evidence>
<organism evidence="11 12">
    <name type="scientific">Bicyclus anynana</name>
    <name type="common">Squinting bush brown butterfly</name>
    <dbReference type="NCBI Taxonomy" id="110368"/>
    <lineage>
        <taxon>Eukaryota</taxon>
        <taxon>Metazoa</taxon>
        <taxon>Ecdysozoa</taxon>
        <taxon>Arthropoda</taxon>
        <taxon>Hexapoda</taxon>
        <taxon>Insecta</taxon>
        <taxon>Pterygota</taxon>
        <taxon>Neoptera</taxon>
        <taxon>Endopterygota</taxon>
        <taxon>Lepidoptera</taxon>
        <taxon>Glossata</taxon>
        <taxon>Ditrysia</taxon>
        <taxon>Papilionoidea</taxon>
        <taxon>Nymphalidae</taxon>
        <taxon>Satyrinae</taxon>
        <taxon>Satyrini</taxon>
        <taxon>Mycalesina</taxon>
        <taxon>Bicyclus</taxon>
    </lineage>
</organism>
<dbReference type="InterPro" id="IPR033116">
    <property type="entry name" value="TRYPSIN_SER"/>
</dbReference>
<feature type="chain" id="PRO_5041013880" description="CLIP domain-containing serine protease" evidence="9">
    <location>
        <begin position="22"/>
        <end position="366"/>
    </location>
</feature>
<evidence type="ECO:0000256" key="5">
    <source>
        <dbReference type="ARBA" id="ARBA00023157"/>
    </source>
</evidence>
<comment type="domain">
    <text evidence="9">The clip domain consists of 35-55 residues which are 'knitted' together usually by 3 conserved disulfide bonds forming a clip-like compact structure.</text>
</comment>
<dbReference type="PANTHER" id="PTHR24256">
    <property type="entry name" value="TRYPTASE-RELATED"/>
    <property type="match status" value="1"/>
</dbReference>
<evidence type="ECO:0000256" key="8">
    <source>
        <dbReference type="RuleBase" id="RU363034"/>
    </source>
</evidence>
<keyword evidence="5" id="KW-1015">Disulfide bond</keyword>
<comment type="similarity">
    <text evidence="7 9">Belongs to the peptidase S1 family. CLIP subfamily.</text>
</comment>
<proteinExistence type="inferred from homology"/>
<keyword evidence="3 8" id="KW-0378">Hydrolase</keyword>
<feature type="signal peptide" evidence="9">
    <location>
        <begin position="1"/>
        <end position="21"/>
    </location>
</feature>
<dbReference type="KEGG" id="bany:112047962"/>
<dbReference type="InterPro" id="IPR018114">
    <property type="entry name" value="TRYPSIN_HIS"/>
</dbReference>
<dbReference type="GO" id="GO:0005576">
    <property type="term" value="C:extracellular region"/>
    <property type="evidence" value="ECO:0007669"/>
    <property type="project" value="UniProtKB-SubCell"/>
</dbReference>
<dbReference type="InterPro" id="IPR051487">
    <property type="entry name" value="Ser/Thr_Proteases_Immune/Dev"/>
</dbReference>
<evidence type="ECO:0000256" key="4">
    <source>
        <dbReference type="ARBA" id="ARBA00022825"/>
    </source>
</evidence>
<dbReference type="SUPFAM" id="SSF50494">
    <property type="entry name" value="Trypsin-like serine proteases"/>
    <property type="match status" value="1"/>
</dbReference>
<evidence type="ECO:0000256" key="2">
    <source>
        <dbReference type="ARBA" id="ARBA00022729"/>
    </source>
</evidence>
<evidence type="ECO:0000256" key="3">
    <source>
        <dbReference type="ARBA" id="ARBA00022801"/>
    </source>
</evidence>
<dbReference type="CDD" id="cd00190">
    <property type="entry name" value="Tryp_SPc"/>
    <property type="match status" value="1"/>
</dbReference>
<evidence type="ECO:0000259" key="10">
    <source>
        <dbReference type="PROSITE" id="PS50240"/>
    </source>
</evidence>
<dbReference type="Gene3D" id="2.40.10.10">
    <property type="entry name" value="Trypsin-like serine proteases"/>
    <property type="match status" value="2"/>
</dbReference>
<gene>
    <name evidence="12" type="primary">LOC112047962</name>
</gene>
<dbReference type="InterPro" id="IPR009003">
    <property type="entry name" value="Peptidase_S1_PA"/>
</dbReference>
<keyword evidence="2 9" id="KW-0732">Signal</keyword>
<keyword evidence="4 8" id="KW-0720">Serine protease</keyword>
<dbReference type="GO" id="GO:0004252">
    <property type="term" value="F:serine-type endopeptidase activity"/>
    <property type="evidence" value="ECO:0007669"/>
    <property type="project" value="UniProtKB-UniRule"/>
</dbReference>
<dbReference type="InterPro" id="IPR001254">
    <property type="entry name" value="Trypsin_dom"/>
</dbReference>
<dbReference type="InterPro" id="IPR043504">
    <property type="entry name" value="Peptidase_S1_PA_chymotrypsin"/>
</dbReference>
<dbReference type="Pfam" id="PF12032">
    <property type="entry name" value="CLIP"/>
    <property type="match status" value="1"/>
</dbReference>
<dbReference type="OrthoDB" id="9028152at2759"/>
<accession>A0A6J1NDB3</accession>
<dbReference type="PRINTS" id="PR00722">
    <property type="entry name" value="CHYMOTRYPSIN"/>
</dbReference>
<dbReference type="EC" id="3.4.21.-" evidence="8"/>
<dbReference type="PROSITE" id="PS50240">
    <property type="entry name" value="TRYPSIN_DOM"/>
    <property type="match status" value="1"/>
</dbReference>
<dbReference type="SMART" id="SM00020">
    <property type="entry name" value="Tryp_SPc"/>
    <property type="match status" value="1"/>
</dbReference>
<dbReference type="InterPro" id="IPR022700">
    <property type="entry name" value="CLIP"/>
</dbReference>
<dbReference type="InterPro" id="IPR038565">
    <property type="entry name" value="CLIP_sf"/>
</dbReference>
<comment type="subcellular location">
    <subcellularLocation>
        <location evidence="9">Secreted</location>
    </subcellularLocation>
</comment>
<sequence>MDILCKKVFTLFVCAVALTYAQQCSNNVTCLHLDQCPGLFTELQQHPINNTLFNLTIQLHCGWNGTTPKICCPQEFLYNNETSIHGGDVGVRSPADLLPDIRTCGITEIGGFYVSLTEIDEHPWIALLQYEKLVGSGFHCGGVLISSRYVLTAAHCVKGSDLPESWKLSHVRLGEWNTTSDIDCAWGDDCAPRPLDVPVEEIIAHEQYVPTDDHQNDIALLRLAYDVPFNDFVKPICLPLAASLRRRTFEGTDMEVAGWGKTVTKSSSDMKLKDVVSGVSISDCQAVYRRAGRNISENQMCAWGPMRQSSCTGDSGGSLMGRDDFMNWMAIGVFSYGPTPCATPGWPGVYTRVTAYVDWILSKLRP</sequence>
<reference evidence="12" key="1">
    <citation type="submission" date="2025-08" db="UniProtKB">
        <authorList>
            <consortium name="RefSeq"/>
        </authorList>
    </citation>
    <scope>IDENTIFICATION</scope>
</reference>
<keyword evidence="6" id="KW-0325">Glycoprotein</keyword>
<dbReference type="PROSITE" id="PS00134">
    <property type="entry name" value="TRYPSIN_HIS"/>
    <property type="match status" value="1"/>
</dbReference>
<keyword evidence="11" id="KW-1185">Reference proteome</keyword>
<evidence type="ECO:0000256" key="9">
    <source>
        <dbReference type="RuleBase" id="RU366078"/>
    </source>
</evidence>
<dbReference type="Pfam" id="PF00089">
    <property type="entry name" value="Trypsin"/>
    <property type="match status" value="1"/>
</dbReference>
<dbReference type="RefSeq" id="XP_023941051.1">
    <property type="nucleotide sequence ID" value="XM_024085283.2"/>
</dbReference>
<dbReference type="GO" id="GO:0006508">
    <property type="term" value="P:proteolysis"/>
    <property type="evidence" value="ECO:0007669"/>
    <property type="project" value="UniProtKB-KW"/>
</dbReference>
<feature type="domain" description="Peptidase S1" evidence="10">
    <location>
        <begin position="108"/>
        <end position="365"/>
    </location>
</feature>
<dbReference type="InterPro" id="IPR001314">
    <property type="entry name" value="Peptidase_S1A"/>
</dbReference>
<dbReference type="PROSITE" id="PS00135">
    <property type="entry name" value="TRYPSIN_SER"/>
    <property type="match status" value="1"/>
</dbReference>
<name>A0A6J1NDB3_BICAN</name>
<keyword evidence="9" id="KW-0964">Secreted</keyword>
<dbReference type="FunFam" id="2.40.10.10:FF:000028">
    <property type="entry name" value="Serine protease easter"/>
    <property type="match status" value="1"/>
</dbReference>
<dbReference type="Proteomes" id="UP001652582">
    <property type="component" value="Chromosome 21"/>
</dbReference>
<evidence type="ECO:0000256" key="7">
    <source>
        <dbReference type="ARBA" id="ARBA00024195"/>
    </source>
</evidence>
<dbReference type="AlphaFoldDB" id="A0A6J1NDB3"/>